<dbReference type="OrthoDB" id="9797151at2"/>
<dbReference type="KEGG" id="amim:MIM_c24960"/>
<dbReference type="GO" id="GO:0004165">
    <property type="term" value="F:delta(3)-delta(2)-enoyl-CoA isomerase activity"/>
    <property type="evidence" value="ECO:0007669"/>
    <property type="project" value="UniProtKB-ARBA"/>
</dbReference>
<dbReference type="InterPro" id="IPR051053">
    <property type="entry name" value="ECH/Chromodomain_protein"/>
</dbReference>
<dbReference type="CDD" id="cd06558">
    <property type="entry name" value="crotonase-like"/>
    <property type="match status" value="1"/>
</dbReference>
<dbReference type="AlphaFoldDB" id="W0PCT1"/>
<dbReference type="InterPro" id="IPR029045">
    <property type="entry name" value="ClpP/crotonase-like_dom_sf"/>
</dbReference>
<gene>
    <name evidence="4" type="ORF">MIM_c24960</name>
</gene>
<evidence type="ECO:0000256" key="3">
    <source>
        <dbReference type="ARBA" id="ARBA00023235"/>
    </source>
</evidence>
<evidence type="ECO:0000313" key="5">
    <source>
        <dbReference type="Proteomes" id="UP000019095"/>
    </source>
</evidence>
<accession>W0PCT1</accession>
<name>W0PCT1_ADVMD</name>
<dbReference type="PANTHER" id="PTHR43684:SF1">
    <property type="entry name" value="ENOYL-COA DELTA ISOMERASE 2"/>
    <property type="match status" value="1"/>
</dbReference>
<dbReference type="eggNOG" id="COG1024">
    <property type="taxonomic scope" value="Bacteria"/>
</dbReference>
<dbReference type="HOGENOM" id="CLU_009834_7_2_4"/>
<dbReference type="Proteomes" id="UP000019095">
    <property type="component" value="Chromosome"/>
</dbReference>
<dbReference type="EMBL" id="CP003915">
    <property type="protein sequence ID" value="AHG64566.1"/>
    <property type="molecule type" value="Genomic_DNA"/>
</dbReference>
<protein>
    <submittedName>
        <fullName evidence="4">Putative enoyl-CoA hydratase/isomerase</fullName>
    </submittedName>
</protein>
<dbReference type="Pfam" id="PF00378">
    <property type="entry name" value="ECH_1"/>
    <property type="match status" value="1"/>
</dbReference>
<keyword evidence="3 4" id="KW-0413">Isomerase</keyword>
<dbReference type="PATRIC" id="fig|1247726.3.peg.2741"/>
<dbReference type="RefSeq" id="WP_025373208.1">
    <property type="nucleotide sequence ID" value="NZ_CP003915.1"/>
</dbReference>
<dbReference type="STRING" id="1247726.MIM_c24960"/>
<proteinExistence type="predicted"/>
<sequence>MNNISTHVSDGVLNVVFDRPEKKNAFTADMYAALIDVLQQAQDNDAVRVLHMTGAGSDFTSGNDVSLFVQAGTPGTESVASGFMKALLALTKPVVASVQGYAVGIGATMLIHCDHVIVAADVKLRFPFVDLGLSPEFGSTALLRSFVGRRRADEWLMLGDMIDAQAALDAGFVNAVVKSEKLQETAQQIANQYAARPALALQETRKLLRMQHTEQALERMAIESPLLDRLRRSEQAQGIFRQFLNRSGSKRT</sequence>
<dbReference type="PANTHER" id="PTHR43684">
    <property type="match status" value="1"/>
</dbReference>
<keyword evidence="5" id="KW-1185">Reference proteome</keyword>
<reference evidence="4 5" key="1">
    <citation type="journal article" date="2014" name="Microbiology">
        <title>Unravelling the complete genome sequence of Advenella mimigardefordensis strain DPN7T and novel insights in the catabolism of the xenobiotic polythioester precursor 3,3'-dithiodipropionate.</title>
        <authorList>
            <person name="Wubbeler J.H."/>
            <person name="Hiessl S."/>
            <person name="Schuldes J."/>
            <person name="Thurmer A."/>
            <person name="Daniel R."/>
            <person name="Steinbuchel A."/>
        </authorList>
    </citation>
    <scope>NUCLEOTIDE SEQUENCE [LARGE SCALE GENOMIC DNA]</scope>
    <source>
        <strain evidence="5">DSM 17166 / LMG 22922 / DPN7</strain>
    </source>
</reference>
<organism evidence="4 5">
    <name type="scientific">Advenella mimigardefordensis (strain DSM 17166 / LMG 22922 / DPN7)</name>
    <dbReference type="NCBI Taxonomy" id="1247726"/>
    <lineage>
        <taxon>Bacteria</taxon>
        <taxon>Pseudomonadati</taxon>
        <taxon>Pseudomonadota</taxon>
        <taxon>Betaproteobacteria</taxon>
        <taxon>Burkholderiales</taxon>
        <taxon>Alcaligenaceae</taxon>
    </lineage>
</organism>
<dbReference type="Gene3D" id="3.90.226.10">
    <property type="entry name" value="2-enoyl-CoA Hydratase, Chain A, domain 1"/>
    <property type="match status" value="1"/>
</dbReference>
<dbReference type="InterPro" id="IPR001753">
    <property type="entry name" value="Enoyl-CoA_hydra/iso"/>
</dbReference>
<comment type="subcellular location">
    <subcellularLocation>
        <location evidence="1">Peroxisome</location>
    </subcellularLocation>
</comment>
<dbReference type="SUPFAM" id="SSF52096">
    <property type="entry name" value="ClpP/crotonase"/>
    <property type="match status" value="1"/>
</dbReference>
<keyword evidence="2" id="KW-0576">Peroxisome</keyword>
<evidence type="ECO:0000256" key="1">
    <source>
        <dbReference type="ARBA" id="ARBA00004275"/>
    </source>
</evidence>
<evidence type="ECO:0000256" key="2">
    <source>
        <dbReference type="ARBA" id="ARBA00023140"/>
    </source>
</evidence>
<evidence type="ECO:0000313" key="4">
    <source>
        <dbReference type="EMBL" id="AHG64566.1"/>
    </source>
</evidence>